<evidence type="ECO:0000256" key="7">
    <source>
        <dbReference type="ARBA" id="ARBA00047942"/>
    </source>
</evidence>
<dbReference type="PANTHER" id="PTHR33841:SF1">
    <property type="entry name" value="DNA METHYLTRANSFERASE A"/>
    <property type="match status" value="1"/>
</dbReference>
<evidence type="ECO:0000256" key="4">
    <source>
        <dbReference type="ARBA" id="ARBA00022691"/>
    </source>
</evidence>
<proteinExistence type="predicted"/>
<dbReference type="Gene3D" id="3.40.50.150">
    <property type="entry name" value="Vaccinia Virus protein VP39"/>
    <property type="match status" value="1"/>
</dbReference>
<dbReference type="InterPro" id="IPR011639">
    <property type="entry name" value="MethylTrfase_TaqI-like_dom"/>
</dbReference>
<keyword evidence="6" id="KW-0238">DNA-binding</keyword>
<dbReference type="GO" id="GO:0003677">
    <property type="term" value="F:DNA binding"/>
    <property type="evidence" value="ECO:0007669"/>
    <property type="project" value="UniProtKB-KW"/>
</dbReference>
<evidence type="ECO:0000313" key="10">
    <source>
        <dbReference type="EMBL" id="SKB60813.1"/>
    </source>
</evidence>
<dbReference type="GO" id="GO:0009007">
    <property type="term" value="F:site-specific DNA-methyltransferase (adenine-specific) activity"/>
    <property type="evidence" value="ECO:0007669"/>
    <property type="project" value="UniProtKB-EC"/>
</dbReference>
<keyword evidence="3" id="KW-0808">Transferase</keyword>
<sequence>MNRAELKNILQEHYDRVRWNKTLHFLSGNRNLLQLSLEPKLIEINTTEADRIVKTFYQVGTLKTSDGVTLPVFEIILEDNIRIEYNKAGVNDFIKKYIIKDAVKGALATFAYETDERKEWRFSFISKNSASDFFAEAEAEETNPKKYTYIFGTQDEHRTAIERLYNLEQSRFRLEDFFEAFNVEPVSKKFFDEYKKLYQDFSDYLLDENRGYISIFENQKDPEHKTEKEARNFVSRLMGRIVFLYFLQKKHWLGASNTEYKDGNPHFISDLFFNDVANQNDFYEKYLCPIFFNALNTPDRKNDEFKLENGQTVSIPFLNGGLFEEEQEPNGHRNIQFRKDLFESLFNFFNGYNFTIYENSPEEHTVAVDPEMLGHIFENLIDYNKDTGTFYTPKEIVQYMTQESLIEYLNTHLENERKEIENLVKNQSRPSFSDKELEKIENLLDAVKICDPAVGSGAFPMGMLQEIFNLKALIAYELKKEWNPAEVKQEIIQSSIYGVDLDEGAVEIARLRFWLSLVVDEGKPKPLPNLSYKILVGNSIVDKFEQLAIEIDWSLDSTKKGLFAQDIIEEKISLLKEISTKQKEYFFSTGKTKHEIHQQISDLKLEILSKELQIMITSKGTEYKSLTRNSKKQNELFEQTLRWKAVLEKINILKNNKESDFFHFDWCLDFPEVLNPILVDESKRGFDIVIGNPPYIEFKNLDKKIKAEIENKEIGKYVTLKGKYDIYIAFYELAYRLIKKNALLTYITPTRFLNRDYGRELRNFLRQNMKFIEITDFGDKQNFESAITYTGIFILKKTEEKEYVFSVQNSLDSSKKLKFDNEYLNGNSWYFNDEKVSDILDLIRKDTIPLKTLLDGIFQGVATGKDNVFILNKSFVEEHKIETDYLVKFLKGKDISPYKIEWKDNYCIYPYDDDGKVISETDLSKNSPNLYEYLVESKNLLKGRGYFDKSNKLWFELWNQRNKKKFQTCKIITLDNASRNSFAFDDKGFMGTTTTYSLVPIINNTKIIQVLLAILNSKVLDYYHKKNTIPQAGGFYRYQASFIESLPIIIGLEKYKYIGYMAEIITALKSYLNNIKIGENYNNNQISDFFQDVIDGCVFDIYFDQETTSNNIRITDAVNASIEKYNIHGNFNDLDEIQKKNIIVKLYEEWSTGIVQIKMADYITKSPDILKPILQS</sequence>
<dbReference type="InterPro" id="IPR050953">
    <property type="entry name" value="N4_N6_ade-DNA_methylase"/>
</dbReference>
<dbReference type="SUPFAM" id="SSF53335">
    <property type="entry name" value="S-adenosyl-L-methionine-dependent methyltransferases"/>
    <property type="match status" value="1"/>
</dbReference>
<evidence type="ECO:0000259" key="8">
    <source>
        <dbReference type="Pfam" id="PF07669"/>
    </source>
</evidence>
<feature type="domain" description="TaqI-like C-terminal specificity" evidence="9">
    <location>
        <begin position="888"/>
        <end position="1048"/>
    </location>
</feature>
<evidence type="ECO:0000259" key="9">
    <source>
        <dbReference type="Pfam" id="PF12950"/>
    </source>
</evidence>
<dbReference type="OrthoDB" id="32195at2"/>
<evidence type="ECO:0000256" key="1">
    <source>
        <dbReference type="ARBA" id="ARBA00011900"/>
    </source>
</evidence>
<dbReference type="Pfam" id="PF07669">
    <property type="entry name" value="Eco57I"/>
    <property type="match status" value="1"/>
</dbReference>
<evidence type="ECO:0000313" key="11">
    <source>
        <dbReference type="Proteomes" id="UP000191112"/>
    </source>
</evidence>
<evidence type="ECO:0000256" key="5">
    <source>
        <dbReference type="ARBA" id="ARBA00022747"/>
    </source>
</evidence>
<dbReference type="STRING" id="619805.SAMN05660477_00194"/>
<name>A0A1T5CNC3_9FLAO</name>
<keyword evidence="5" id="KW-0680">Restriction system</keyword>
<dbReference type="InterPro" id="IPR025931">
    <property type="entry name" value="TaqI_C"/>
</dbReference>
<dbReference type="InterPro" id="IPR002052">
    <property type="entry name" value="DNA_methylase_N6_adenine_CS"/>
</dbReference>
<dbReference type="InterPro" id="IPR029063">
    <property type="entry name" value="SAM-dependent_MTases_sf"/>
</dbReference>
<dbReference type="EMBL" id="FUYZ01000001">
    <property type="protein sequence ID" value="SKB60813.1"/>
    <property type="molecule type" value="Genomic_DNA"/>
</dbReference>
<dbReference type="GO" id="GO:0032259">
    <property type="term" value="P:methylation"/>
    <property type="evidence" value="ECO:0007669"/>
    <property type="project" value="UniProtKB-KW"/>
</dbReference>
<gene>
    <name evidence="10" type="ORF">SAMN05660477_00194</name>
</gene>
<comment type="catalytic activity">
    <reaction evidence="7">
        <text>a 2'-deoxyadenosine in DNA + S-adenosyl-L-methionine = an N(6)-methyl-2'-deoxyadenosine in DNA + S-adenosyl-L-homocysteine + H(+)</text>
        <dbReference type="Rhea" id="RHEA:15197"/>
        <dbReference type="Rhea" id="RHEA-COMP:12418"/>
        <dbReference type="Rhea" id="RHEA-COMP:12419"/>
        <dbReference type="ChEBI" id="CHEBI:15378"/>
        <dbReference type="ChEBI" id="CHEBI:57856"/>
        <dbReference type="ChEBI" id="CHEBI:59789"/>
        <dbReference type="ChEBI" id="CHEBI:90615"/>
        <dbReference type="ChEBI" id="CHEBI:90616"/>
        <dbReference type="EC" id="2.1.1.72"/>
    </reaction>
</comment>
<dbReference type="EC" id="2.1.1.72" evidence="1"/>
<keyword evidence="11" id="KW-1185">Reference proteome</keyword>
<dbReference type="PANTHER" id="PTHR33841">
    <property type="entry name" value="DNA METHYLTRANSFERASE YEEA-RELATED"/>
    <property type="match status" value="1"/>
</dbReference>
<dbReference type="Pfam" id="PF12950">
    <property type="entry name" value="TaqI_C"/>
    <property type="match status" value="1"/>
</dbReference>
<dbReference type="RefSeq" id="WP_079665510.1">
    <property type="nucleotide sequence ID" value="NZ_FUYZ01000001.1"/>
</dbReference>
<reference evidence="10 11" key="1">
    <citation type="submission" date="2017-02" db="EMBL/GenBank/DDBJ databases">
        <authorList>
            <person name="Peterson S.W."/>
        </authorList>
    </citation>
    <scope>NUCLEOTIDE SEQUENCE [LARGE SCALE GENOMIC DNA]</scope>
    <source>
        <strain evidence="10 11">DSM 22323</strain>
    </source>
</reference>
<protein>
    <recommendedName>
        <fullName evidence="1">site-specific DNA-methyltransferase (adenine-specific)</fullName>
        <ecNumber evidence="1">2.1.1.72</ecNumber>
    </recommendedName>
</protein>
<accession>A0A1T5CNC3</accession>
<feature type="domain" description="Type II methyltransferase M.TaqI-like" evidence="8">
    <location>
        <begin position="495"/>
        <end position="783"/>
    </location>
</feature>
<dbReference type="AlphaFoldDB" id="A0A1T5CNC3"/>
<dbReference type="PROSITE" id="PS00092">
    <property type="entry name" value="N6_MTASE"/>
    <property type="match status" value="1"/>
</dbReference>
<dbReference type="GO" id="GO:0009307">
    <property type="term" value="P:DNA restriction-modification system"/>
    <property type="evidence" value="ECO:0007669"/>
    <property type="project" value="UniProtKB-KW"/>
</dbReference>
<evidence type="ECO:0000256" key="2">
    <source>
        <dbReference type="ARBA" id="ARBA00022603"/>
    </source>
</evidence>
<evidence type="ECO:0000256" key="6">
    <source>
        <dbReference type="ARBA" id="ARBA00023125"/>
    </source>
</evidence>
<dbReference type="Proteomes" id="UP000191112">
    <property type="component" value="Unassembled WGS sequence"/>
</dbReference>
<evidence type="ECO:0000256" key="3">
    <source>
        <dbReference type="ARBA" id="ARBA00022679"/>
    </source>
</evidence>
<dbReference type="PRINTS" id="PR00507">
    <property type="entry name" value="N12N6MTFRASE"/>
</dbReference>
<organism evidence="10 11">
    <name type="scientific">Soonwooa buanensis</name>
    <dbReference type="NCBI Taxonomy" id="619805"/>
    <lineage>
        <taxon>Bacteria</taxon>
        <taxon>Pseudomonadati</taxon>
        <taxon>Bacteroidota</taxon>
        <taxon>Flavobacteriia</taxon>
        <taxon>Flavobacteriales</taxon>
        <taxon>Weeksellaceae</taxon>
        <taxon>Chryseobacterium group</taxon>
        <taxon>Soonwooa</taxon>
    </lineage>
</organism>
<keyword evidence="2 10" id="KW-0489">Methyltransferase</keyword>
<keyword evidence="4" id="KW-0949">S-adenosyl-L-methionine</keyword>